<evidence type="ECO:0000256" key="4">
    <source>
        <dbReference type="ARBA" id="ARBA00010089"/>
    </source>
</evidence>
<feature type="transmembrane region" description="Helical" evidence="17">
    <location>
        <begin position="109"/>
        <end position="128"/>
    </location>
</feature>
<name>A0AAN5IAT2_9BILA</name>
<evidence type="ECO:0000256" key="3">
    <source>
        <dbReference type="ARBA" id="ARBA00004906"/>
    </source>
</evidence>
<keyword evidence="7 17" id="KW-0812">Transmembrane</keyword>
<evidence type="ECO:0000256" key="7">
    <source>
        <dbReference type="ARBA" id="ARBA00022692"/>
    </source>
</evidence>
<accession>A0AAN5IAT2</accession>
<evidence type="ECO:0000256" key="2">
    <source>
        <dbReference type="ARBA" id="ARBA00004477"/>
    </source>
</evidence>
<dbReference type="GO" id="GO:0043161">
    <property type="term" value="P:proteasome-mediated ubiquitin-dependent protein catabolic process"/>
    <property type="evidence" value="ECO:0007669"/>
    <property type="project" value="TreeGrafter"/>
</dbReference>
<dbReference type="Proteomes" id="UP001328107">
    <property type="component" value="Unassembled WGS sequence"/>
</dbReference>
<dbReference type="InterPro" id="IPR001841">
    <property type="entry name" value="Znf_RING"/>
</dbReference>
<evidence type="ECO:0000256" key="8">
    <source>
        <dbReference type="ARBA" id="ARBA00022723"/>
    </source>
</evidence>
<evidence type="ECO:0000256" key="16">
    <source>
        <dbReference type="SAM" id="MobiDB-lite"/>
    </source>
</evidence>
<dbReference type="AlphaFoldDB" id="A0AAN5IAT2"/>
<proteinExistence type="inferred from homology"/>
<comment type="caution">
    <text evidence="19">The sequence shown here is derived from an EMBL/GenBank/DDBJ whole genome shotgun (WGS) entry which is preliminary data.</text>
</comment>
<comment type="catalytic activity">
    <reaction evidence="1">
        <text>S-ubiquitinyl-[E2 ubiquitin-conjugating enzyme]-L-cysteine + [acceptor protein]-L-lysine = [E2 ubiquitin-conjugating enzyme]-L-cysteine + N(6)-ubiquitinyl-[acceptor protein]-L-lysine.</text>
        <dbReference type="EC" id="2.3.2.27"/>
    </reaction>
</comment>
<evidence type="ECO:0000313" key="19">
    <source>
        <dbReference type="EMBL" id="GMR59172.1"/>
    </source>
</evidence>
<feature type="non-terminal residue" evidence="19">
    <location>
        <position position="1"/>
    </location>
</feature>
<comment type="subcellular location">
    <subcellularLocation>
        <location evidence="2">Endoplasmic reticulum membrane</location>
        <topology evidence="2">Multi-pass membrane protein</topology>
    </subcellularLocation>
</comment>
<feature type="compositionally biased region" description="Low complexity" evidence="16">
    <location>
        <begin position="524"/>
        <end position="535"/>
    </location>
</feature>
<dbReference type="GO" id="GO:0061630">
    <property type="term" value="F:ubiquitin protein ligase activity"/>
    <property type="evidence" value="ECO:0007669"/>
    <property type="project" value="UniProtKB-EC"/>
</dbReference>
<dbReference type="EC" id="2.3.2.27" evidence="5"/>
<evidence type="ECO:0000256" key="5">
    <source>
        <dbReference type="ARBA" id="ARBA00012483"/>
    </source>
</evidence>
<dbReference type="InterPro" id="IPR050731">
    <property type="entry name" value="HRD1_E3_ubiq-ligases"/>
</dbReference>
<evidence type="ECO:0000256" key="13">
    <source>
        <dbReference type="ARBA" id="ARBA00022989"/>
    </source>
</evidence>
<dbReference type="SUPFAM" id="SSF57850">
    <property type="entry name" value="RING/U-box"/>
    <property type="match status" value="1"/>
</dbReference>
<keyword evidence="20" id="KW-1185">Reference proteome</keyword>
<keyword evidence="6" id="KW-0808">Transferase</keyword>
<keyword evidence="11" id="KW-0256">Endoplasmic reticulum</keyword>
<dbReference type="GO" id="GO:0036503">
    <property type="term" value="P:ERAD pathway"/>
    <property type="evidence" value="ECO:0007669"/>
    <property type="project" value="TreeGrafter"/>
</dbReference>
<evidence type="ECO:0000256" key="1">
    <source>
        <dbReference type="ARBA" id="ARBA00000900"/>
    </source>
</evidence>
<evidence type="ECO:0000313" key="20">
    <source>
        <dbReference type="Proteomes" id="UP001328107"/>
    </source>
</evidence>
<feature type="transmembrane region" description="Helical" evidence="17">
    <location>
        <begin position="52"/>
        <end position="73"/>
    </location>
</feature>
<evidence type="ECO:0000259" key="18">
    <source>
        <dbReference type="PROSITE" id="PS50089"/>
    </source>
</evidence>
<dbReference type="PROSITE" id="PS50089">
    <property type="entry name" value="ZF_RING_2"/>
    <property type="match status" value="1"/>
</dbReference>
<dbReference type="Gene3D" id="3.30.40.10">
    <property type="entry name" value="Zinc/RING finger domain, C3HC4 (zinc finger)"/>
    <property type="match status" value="1"/>
</dbReference>
<evidence type="ECO:0000256" key="15">
    <source>
        <dbReference type="PROSITE-ProRule" id="PRU00175"/>
    </source>
</evidence>
<feature type="domain" description="RING-type" evidence="18">
    <location>
        <begin position="299"/>
        <end position="340"/>
    </location>
</feature>
<dbReference type="GO" id="GO:0008270">
    <property type="term" value="F:zinc ion binding"/>
    <property type="evidence" value="ECO:0007669"/>
    <property type="project" value="UniProtKB-KW"/>
</dbReference>
<gene>
    <name evidence="19" type="ORF">PMAYCL1PPCAC_29367</name>
</gene>
<evidence type="ECO:0000256" key="12">
    <source>
        <dbReference type="ARBA" id="ARBA00022833"/>
    </source>
</evidence>
<keyword evidence="9 15" id="KW-0863">Zinc-finger</keyword>
<dbReference type="Pfam" id="PF13639">
    <property type="entry name" value="zf-RING_2"/>
    <property type="match status" value="1"/>
</dbReference>
<evidence type="ECO:0000256" key="14">
    <source>
        <dbReference type="ARBA" id="ARBA00023136"/>
    </source>
</evidence>
<dbReference type="PANTHER" id="PTHR22763:SF184">
    <property type="entry name" value="E3 UBIQUITIN-PROTEIN LIGASE SYNOVIOLIN"/>
    <property type="match status" value="1"/>
</dbReference>
<comment type="similarity">
    <text evidence="4">Belongs to the HRD1 family.</text>
</comment>
<keyword evidence="12" id="KW-0862">Zinc</keyword>
<evidence type="ECO:0000256" key="10">
    <source>
        <dbReference type="ARBA" id="ARBA00022786"/>
    </source>
</evidence>
<feature type="transmembrane region" description="Helical" evidence="17">
    <location>
        <begin position="12"/>
        <end position="32"/>
    </location>
</feature>
<keyword evidence="14 17" id="KW-0472">Membrane</keyword>
<dbReference type="InterPro" id="IPR013083">
    <property type="entry name" value="Znf_RING/FYVE/PHD"/>
</dbReference>
<dbReference type="GO" id="GO:0005789">
    <property type="term" value="C:endoplasmic reticulum membrane"/>
    <property type="evidence" value="ECO:0007669"/>
    <property type="project" value="UniProtKB-SubCell"/>
</dbReference>
<keyword evidence="8" id="KW-0479">Metal-binding</keyword>
<organism evidence="19 20">
    <name type="scientific">Pristionchus mayeri</name>
    <dbReference type="NCBI Taxonomy" id="1317129"/>
    <lineage>
        <taxon>Eukaryota</taxon>
        <taxon>Metazoa</taxon>
        <taxon>Ecdysozoa</taxon>
        <taxon>Nematoda</taxon>
        <taxon>Chromadorea</taxon>
        <taxon>Rhabditida</taxon>
        <taxon>Rhabditina</taxon>
        <taxon>Diplogasteromorpha</taxon>
        <taxon>Diplogasteroidea</taxon>
        <taxon>Neodiplogasteridae</taxon>
        <taxon>Pristionchus</taxon>
    </lineage>
</organism>
<protein>
    <recommendedName>
        <fullName evidence="5">RING-type E3 ubiquitin transferase</fullName>
        <ecNumber evidence="5">2.3.2.27</ecNumber>
    </recommendedName>
</protein>
<dbReference type="PANTHER" id="PTHR22763">
    <property type="entry name" value="RING ZINC FINGER PROTEIN"/>
    <property type="match status" value="1"/>
</dbReference>
<feature type="transmembrane region" description="Helical" evidence="17">
    <location>
        <begin position="149"/>
        <end position="169"/>
    </location>
</feature>
<evidence type="ECO:0000256" key="9">
    <source>
        <dbReference type="ARBA" id="ARBA00022771"/>
    </source>
</evidence>
<sequence length="568" mass="62433">LQIPSGMRPLSQGFVICVSGVATAATMTNAYLMNKQFYPTMVYLTKSNASLAVMYVQALVLVYLMFQLVRKIFFGELRASESEHLSERAWHAVMETCLAFTVFRDDFSPFFVMQFVLLLFIKSLHWLADDRVDLMERSPVITLKFHARMLSIAACLAAIDSFFISHAYFVTIHKGASAQVVFGFEYAIMLTMVLQVVIKYLLHMYDLRSATPWEAKSLYLLHAELLINLIRCVLYFIFVVLMMKVHTLPLFSIRPFYLSLRSFHKALNDVILSRRAVHAMNNRFPVVTEAELTQIDATCIICREEMTVQSSPKRLPCSHVFHAHCLRSWFQRQQTCPTCRTDILSVRRPPAAARAAAAQAAAAPPVGAAGGGLAPLPPFPPNLFNLLAHAPPPHAPPVVPPVGGAGGIPNASGVPPAMPPFYPPLHPFPPIPGMGGMVGLMPLPPLPPPPPPPPPSMAGLSEEELRALEGNTRAAVEARLRVLGDISALLDAAVMQVSECDCFEMQQYVSMVPPPTFVPPPPTAAAAETVVVGEGPPSPAASSNGTSTESRDGSEEEREERREKEEWR</sequence>
<dbReference type="InterPro" id="IPR057992">
    <property type="entry name" value="TPR_SYVN1_N"/>
</dbReference>
<reference evidence="20" key="1">
    <citation type="submission" date="2022-10" db="EMBL/GenBank/DDBJ databases">
        <title>Genome assembly of Pristionchus species.</title>
        <authorList>
            <person name="Yoshida K."/>
            <person name="Sommer R.J."/>
        </authorList>
    </citation>
    <scope>NUCLEOTIDE SEQUENCE [LARGE SCALE GENOMIC DNA]</scope>
    <source>
        <strain evidence="20">RS5460</strain>
    </source>
</reference>
<feature type="compositionally biased region" description="Basic and acidic residues" evidence="16">
    <location>
        <begin position="549"/>
        <end position="568"/>
    </location>
</feature>
<dbReference type="SMART" id="SM00184">
    <property type="entry name" value="RING"/>
    <property type="match status" value="1"/>
</dbReference>
<feature type="transmembrane region" description="Helical" evidence="17">
    <location>
        <begin position="181"/>
        <end position="202"/>
    </location>
</feature>
<comment type="pathway">
    <text evidence="3">Protein modification; protein ubiquitination.</text>
</comment>
<keyword evidence="10" id="KW-0833">Ubl conjugation pathway</keyword>
<keyword evidence="13 17" id="KW-1133">Transmembrane helix</keyword>
<dbReference type="Pfam" id="PF25563">
    <property type="entry name" value="TPR_SYVN1_N"/>
    <property type="match status" value="1"/>
</dbReference>
<evidence type="ECO:0000256" key="11">
    <source>
        <dbReference type="ARBA" id="ARBA00022824"/>
    </source>
</evidence>
<dbReference type="InterPro" id="IPR058051">
    <property type="entry name" value="Znf_RING_synoviolin"/>
</dbReference>
<dbReference type="EMBL" id="BTRK01000006">
    <property type="protein sequence ID" value="GMR59172.1"/>
    <property type="molecule type" value="Genomic_DNA"/>
</dbReference>
<evidence type="ECO:0000256" key="17">
    <source>
        <dbReference type="SAM" id="Phobius"/>
    </source>
</evidence>
<dbReference type="CDD" id="cd16479">
    <property type="entry name" value="RING-H2_synoviolin"/>
    <property type="match status" value="1"/>
</dbReference>
<evidence type="ECO:0000256" key="6">
    <source>
        <dbReference type="ARBA" id="ARBA00022679"/>
    </source>
</evidence>
<feature type="region of interest" description="Disordered" evidence="16">
    <location>
        <begin position="520"/>
        <end position="568"/>
    </location>
</feature>
<feature type="transmembrane region" description="Helical" evidence="17">
    <location>
        <begin position="223"/>
        <end position="243"/>
    </location>
</feature>